<dbReference type="RefSeq" id="WP_008854341.1">
    <property type="nucleotide sequence ID" value="NZ_JOPB01000011.1"/>
</dbReference>
<reference evidence="2" key="1">
    <citation type="submission" date="2014-06" db="EMBL/GenBank/DDBJ databases">
        <authorList>
            <person name="Winans N.J."/>
            <person name="Newell P.D."/>
            <person name="Douglas A.E."/>
        </authorList>
    </citation>
    <scope>NUCLEOTIDE SEQUENCE [LARGE SCALE GENOMIC DNA]</scope>
    <source>
        <strain evidence="2">DmL_052</strain>
    </source>
</reference>
<dbReference type="Proteomes" id="UP000194946">
    <property type="component" value="Unassembled WGS sequence"/>
</dbReference>
<name>A0A251ZTD6_9PROT</name>
<accession>A0A251ZTD6</accession>
<dbReference type="EMBL" id="JOPB01000011">
    <property type="protein sequence ID" value="OUI77938.1"/>
    <property type="molecule type" value="Genomic_DNA"/>
</dbReference>
<keyword evidence="2" id="KW-1185">Reference proteome</keyword>
<evidence type="ECO:0000313" key="2">
    <source>
        <dbReference type="Proteomes" id="UP000194946"/>
    </source>
</evidence>
<protein>
    <submittedName>
        <fullName evidence="1">Uncharacterized protein</fullName>
    </submittedName>
</protein>
<comment type="caution">
    <text evidence="1">The sequence shown here is derived from an EMBL/GenBank/DDBJ whole genome shotgun (WGS) entry which is preliminary data.</text>
</comment>
<organism evidence="1 2">
    <name type="scientific">Commensalibacter intestini</name>
    <dbReference type="NCBI Taxonomy" id="479936"/>
    <lineage>
        <taxon>Bacteria</taxon>
        <taxon>Pseudomonadati</taxon>
        <taxon>Pseudomonadota</taxon>
        <taxon>Alphaproteobacteria</taxon>
        <taxon>Acetobacterales</taxon>
        <taxon>Acetobacteraceae</taxon>
    </lineage>
</organism>
<sequence>MGVLIEKPSCSPPPLSAFEAKDRPNAAEMERRRKEFSIRVITGLGTDIDRYASQSPTLVKQISKLKRKDWKIVWGADGGGTTTQFEYYDVQDNRIIIDSHFKTNQSQDIAYVTSSLAHEVGHAFFHKVPDLSSIDACIKSLMFGGGSEADAIINQLTVRKEILNAVCIDIFEEYNEYAWMKKDFVDIYNLGVNMKDMKTAKDTIAKRYSKQYTSNTKQTYEDYYCDYCKRNICKQDTSKKDVSKKDIP</sequence>
<dbReference type="AlphaFoldDB" id="A0A251ZTD6"/>
<proteinExistence type="predicted"/>
<evidence type="ECO:0000313" key="1">
    <source>
        <dbReference type="EMBL" id="OUI77938.1"/>
    </source>
</evidence>
<gene>
    <name evidence="1" type="ORF">HK18_00890</name>
</gene>